<dbReference type="EMBL" id="SMGQ01000013">
    <property type="protein sequence ID" value="TCK92671.1"/>
    <property type="molecule type" value="Genomic_DNA"/>
</dbReference>
<protein>
    <submittedName>
        <fullName evidence="1">Uncharacterized protein</fullName>
    </submittedName>
</protein>
<comment type="caution">
    <text evidence="1">The sequence shown here is derived from an EMBL/GenBank/DDBJ whole genome shotgun (WGS) entry which is preliminary data.</text>
</comment>
<evidence type="ECO:0000313" key="1">
    <source>
        <dbReference type="EMBL" id="TCK92671.1"/>
    </source>
</evidence>
<sequence length="164" mass="19171">MEPTQELIQEWKLVFAEYKSLLQPNKKGISEVIQYLKQKYQMKEDTSEKAKQVVISNITMNEVFSAKIPRGKELRPIVFSIVNEEKGKKLYEEREEVFRNCPIMIGMEFETGCNFVEGSSELADEMTAFQGLDKDDLNNYYLVANYIRCLKKYGILETFLNKKI</sequence>
<dbReference type="RefSeq" id="WP_243117023.1">
    <property type="nucleotide sequence ID" value="NZ_SMGQ01000013.1"/>
</dbReference>
<dbReference type="Proteomes" id="UP000294545">
    <property type="component" value="Unassembled WGS sequence"/>
</dbReference>
<evidence type="ECO:0000313" key="2">
    <source>
        <dbReference type="Proteomes" id="UP000294545"/>
    </source>
</evidence>
<gene>
    <name evidence="1" type="ORF">EDC19_1824</name>
</gene>
<reference evidence="1 2" key="1">
    <citation type="submission" date="2019-03" db="EMBL/GenBank/DDBJ databases">
        <title>Genomic Encyclopedia of Type Strains, Phase IV (KMG-IV): sequencing the most valuable type-strain genomes for metagenomic binning, comparative biology and taxonomic classification.</title>
        <authorList>
            <person name="Goeker M."/>
        </authorList>
    </citation>
    <scope>NUCLEOTIDE SEQUENCE [LARGE SCALE GENOMIC DNA]</scope>
    <source>
        <strain evidence="1 2">DSM 24176</strain>
    </source>
</reference>
<dbReference type="AlphaFoldDB" id="A0A4V2Q079"/>
<name>A0A4V2Q079_9FIRM</name>
<proteinExistence type="predicted"/>
<organism evidence="1 2">
    <name type="scientific">Natranaerovirga hydrolytica</name>
    <dbReference type="NCBI Taxonomy" id="680378"/>
    <lineage>
        <taxon>Bacteria</taxon>
        <taxon>Bacillati</taxon>
        <taxon>Bacillota</taxon>
        <taxon>Clostridia</taxon>
        <taxon>Lachnospirales</taxon>
        <taxon>Natranaerovirgaceae</taxon>
        <taxon>Natranaerovirga</taxon>
    </lineage>
</organism>
<keyword evidence="2" id="KW-1185">Reference proteome</keyword>
<accession>A0A4V2Q079</accession>